<dbReference type="EMBL" id="JAGIQL010000176">
    <property type="protein sequence ID" value="MBP0461306.1"/>
    <property type="molecule type" value="Genomic_DNA"/>
</dbReference>
<evidence type="ECO:0000256" key="1">
    <source>
        <dbReference type="SAM" id="MobiDB-lite"/>
    </source>
</evidence>
<evidence type="ECO:0000313" key="2">
    <source>
        <dbReference type="EMBL" id="MBP0461306.1"/>
    </source>
</evidence>
<organism evidence="2 3">
    <name type="scientific">Streptomyces montanisoli</name>
    <dbReference type="NCBI Taxonomy" id="2798581"/>
    <lineage>
        <taxon>Bacteria</taxon>
        <taxon>Bacillati</taxon>
        <taxon>Actinomycetota</taxon>
        <taxon>Actinomycetes</taxon>
        <taxon>Kitasatosporales</taxon>
        <taxon>Streptomycetaceae</taxon>
        <taxon>Streptomyces</taxon>
    </lineage>
</organism>
<gene>
    <name evidence="2" type="ORF">JFN87_28160</name>
</gene>
<sequence>MEWIMPTDRMIGMTIRSSGQSRDKDQGANGPPVYPCQPNNLPVHDISVTRTAALGRRVEGE</sequence>
<evidence type="ECO:0000313" key="3">
    <source>
        <dbReference type="Proteomes" id="UP000670475"/>
    </source>
</evidence>
<proteinExistence type="predicted"/>
<keyword evidence="3" id="KW-1185">Reference proteome</keyword>
<dbReference type="AlphaFoldDB" id="A0A940MJF1"/>
<reference evidence="2" key="1">
    <citation type="submission" date="2021-03" db="EMBL/GenBank/DDBJ databases">
        <title>Whole genome sequence of Streptomyces bomunensis MMS17-BM035.</title>
        <authorList>
            <person name="Lee J.H."/>
        </authorList>
    </citation>
    <scope>NUCLEOTIDE SEQUENCE</scope>
    <source>
        <strain evidence="2">MMS17-BM035</strain>
    </source>
</reference>
<name>A0A940MJF1_9ACTN</name>
<feature type="region of interest" description="Disordered" evidence="1">
    <location>
        <begin position="14"/>
        <end position="42"/>
    </location>
</feature>
<dbReference type="Proteomes" id="UP000670475">
    <property type="component" value="Unassembled WGS sequence"/>
</dbReference>
<dbReference type="RefSeq" id="WP_209344487.1">
    <property type="nucleotide sequence ID" value="NZ_JAGIQL010000176.1"/>
</dbReference>
<protein>
    <submittedName>
        <fullName evidence="2">Uncharacterized protein</fullName>
    </submittedName>
</protein>
<comment type="caution">
    <text evidence="2">The sequence shown here is derived from an EMBL/GenBank/DDBJ whole genome shotgun (WGS) entry which is preliminary data.</text>
</comment>
<accession>A0A940MJF1</accession>